<sequence length="699" mass="77285">MRKIFILVCGAILLWTSCSDDEVVSSEPVTPEVPVVEYPDITMFDTRGMMVSYDPAHGELGALVSWKWMKDDPNDASYDIYRSVNGGEFKKLNSAPISKSTNYKDLSVDVSKTNTYELRFSGSGEALGSYKFTPEIAATFYKSIHLNMNNLPPLLGATGVPGENEDEDESGSEDVMGYKVSDAAIGDLDGDGQYEIVVKRQTMSIDNASPGFAPGSALLEAYRLDNGAFMWRVELGPNIRQGTHYISFIVYDLDGDGKAELAVRTSELTKFGDGTVIGDVDGDGITYYVNTNPESGAYGKILDGPEFLSIIDGTTGAELARTDYISRGDKLLWTGYWGDGYNYGNRIDRFLMATGHFDSPNSAPSIVMCRGYYKNFQIVALDYANGKLTKRWHFDTYPNYQEYVHQGNHNLAVGDVDNDGKDEIMYGACAIDHDGTGLYSTGRGHGDALHLGKFDPSREGLQVVTCHEGPDMYGDCGTEMRDAATGEVLVAIPGNGQDVGRCMVADIDPETPGCEIWASEPAGKLYSCKGEVLAKRAPRYKWGDNWTYNMGIWWSGSLNRQLLDRGFVVDYGTGGEPNVLFSKGDYNVTTGQGTKNNPVFYADFWGDWREEMVYVTPDYTELRIFTTNLETKYRFRPLMYDHIYRLSAVHENVGYNQPTHTGFYLGSDLLNGEGMEVGPGNIGDWKPEEGEHNGSAYED</sequence>
<evidence type="ECO:0000259" key="2">
    <source>
        <dbReference type="Pfam" id="PF18370"/>
    </source>
</evidence>
<dbReference type="Pfam" id="PF18370">
    <property type="entry name" value="RGI_lyase"/>
    <property type="match status" value="1"/>
</dbReference>
<dbReference type="EMBL" id="VWLX01000022">
    <property type="protein sequence ID" value="KAA3800181.1"/>
    <property type="molecule type" value="Genomic_DNA"/>
</dbReference>
<proteinExistence type="predicted"/>
<dbReference type="PANTHER" id="PTHR43118">
    <property type="entry name" value="RHAMNOGALACTURONAN LYASE (EUROFUNG)"/>
    <property type="match status" value="1"/>
</dbReference>
<organism evidence="4 5">
    <name type="scientific">Bacteroides ovatus</name>
    <dbReference type="NCBI Taxonomy" id="28116"/>
    <lineage>
        <taxon>Bacteria</taxon>
        <taxon>Pseudomonadati</taxon>
        <taxon>Bacteroidota</taxon>
        <taxon>Bacteroidia</taxon>
        <taxon>Bacteroidales</taxon>
        <taxon>Bacteroidaceae</taxon>
        <taxon>Bacteroides</taxon>
    </lineage>
</organism>
<dbReference type="InterPro" id="IPR049366">
    <property type="entry name" value="RGL11_C"/>
</dbReference>
<dbReference type="Pfam" id="PF21348">
    <property type="entry name" value="RGL11_C"/>
    <property type="match status" value="1"/>
</dbReference>
<evidence type="ECO:0000313" key="4">
    <source>
        <dbReference type="EMBL" id="KAA3800181.1"/>
    </source>
</evidence>
<comment type="caution">
    <text evidence="4">The sequence shown here is derived from an EMBL/GenBank/DDBJ whole genome shotgun (WGS) entry which is preliminary data.</text>
</comment>
<dbReference type="AlphaFoldDB" id="A0A6N3V3C8"/>
<dbReference type="InterPro" id="IPR013783">
    <property type="entry name" value="Ig-like_fold"/>
</dbReference>
<dbReference type="InterPro" id="IPR034641">
    <property type="entry name" value="RGL11"/>
</dbReference>
<dbReference type="PROSITE" id="PS51257">
    <property type="entry name" value="PROKAR_LIPOPROTEIN"/>
    <property type="match status" value="1"/>
</dbReference>
<gene>
    <name evidence="4" type="ORF">F3F51_22910</name>
</gene>
<keyword evidence="4" id="KW-0456">Lyase</keyword>
<dbReference type="InterPro" id="IPR028994">
    <property type="entry name" value="Integrin_alpha_N"/>
</dbReference>
<protein>
    <submittedName>
        <fullName evidence="4">Rhamnogalacturonan lyase</fullName>
    </submittedName>
</protein>
<dbReference type="GO" id="GO:0016829">
    <property type="term" value="F:lyase activity"/>
    <property type="evidence" value="ECO:0007669"/>
    <property type="project" value="UniProtKB-KW"/>
</dbReference>
<dbReference type="SUPFAM" id="SSF69318">
    <property type="entry name" value="Integrin alpha N-terminal domain"/>
    <property type="match status" value="1"/>
</dbReference>
<evidence type="ECO:0000313" key="5">
    <source>
        <dbReference type="Proteomes" id="UP000460135"/>
    </source>
</evidence>
<dbReference type="Proteomes" id="UP000460135">
    <property type="component" value="Unassembled WGS sequence"/>
</dbReference>
<evidence type="ECO:0000256" key="1">
    <source>
        <dbReference type="SAM" id="MobiDB-lite"/>
    </source>
</evidence>
<accession>A0A6N3V3C8</accession>
<feature type="domain" description="Rhamnogalacturonan lyase family 11 C-terminal" evidence="3">
    <location>
        <begin position="173"/>
        <end position="669"/>
    </location>
</feature>
<dbReference type="PANTHER" id="PTHR43118:SF1">
    <property type="entry name" value="RHAMNOGALACTURONAN LYASE (EUROFUNG)"/>
    <property type="match status" value="1"/>
</dbReference>
<evidence type="ECO:0000259" key="3">
    <source>
        <dbReference type="Pfam" id="PF21348"/>
    </source>
</evidence>
<name>A0A6N3V3C8_BACOV</name>
<reference evidence="4 5" key="1">
    <citation type="journal article" date="2019" name="Nat. Med.">
        <title>A library of human gut bacterial isolates paired with longitudinal multiomics data enables mechanistic microbiome research.</title>
        <authorList>
            <person name="Poyet M."/>
            <person name="Groussin M."/>
            <person name="Gibbons S.M."/>
            <person name="Avila-Pacheco J."/>
            <person name="Jiang X."/>
            <person name="Kearney S.M."/>
            <person name="Perrotta A.R."/>
            <person name="Berdy B."/>
            <person name="Zhao S."/>
            <person name="Lieberman T.D."/>
            <person name="Swanson P.K."/>
            <person name="Smith M."/>
            <person name="Roesemann S."/>
            <person name="Alexander J.E."/>
            <person name="Rich S.A."/>
            <person name="Livny J."/>
            <person name="Vlamakis H."/>
            <person name="Clish C."/>
            <person name="Bullock K."/>
            <person name="Deik A."/>
            <person name="Scott J."/>
            <person name="Pierce K.A."/>
            <person name="Xavier R.J."/>
            <person name="Alm E.J."/>
        </authorList>
    </citation>
    <scope>NUCLEOTIDE SEQUENCE [LARGE SCALE GENOMIC DNA]</scope>
    <source>
        <strain evidence="4 5">BIOML-A183</strain>
    </source>
</reference>
<dbReference type="Gene3D" id="2.60.40.10">
    <property type="entry name" value="Immunoglobulins"/>
    <property type="match status" value="1"/>
</dbReference>
<feature type="region of interest" description="Disordered" evidence="1">
    <location>
        <begin position="680"/>
        <end position="699"/>
    </location>
</feature>
<feature type="domain" description="Rhamnogalacturonan I lyase beta-sheet" evidence="2">
    <location>
        <begin position="59"/>
        <end position="118"/>
    </location>
</feature>
<dbReference type="InterPro" id="IPR041624">
    <property type="entry name" value="RGI_lyase"/>
</dbReference>